<dbReference type="SUPFAM" id="SSF47370">
    <property type="entry name" value="Bromodomain"/>
    <property type="match status" value="1"/>
</dbReference>
<evidence type="ECO:0000259" key="4">
    <source>
        <dbReference type="PROSITE" id="PS50014"/>
    </source>
</evidence>
<name>A0A8T2RYN9_CERRI</name>
<feature type="region of interest" description="Disordered" evidence="3">
    <location>
        <begin position="329"/>
        <end position="395"/>
    </location>
</feature>
<sequence length="642" mass="71475">MTKVKVKGSFLSKPVDRGRHAADDYLIDEDDYERVDLASKPSFLPFVNPTNKGKRGPRVALRPSLRDSSGLQSSDSALGTSSSKASDDENDIEESVRNHPEKHRVIVDNTTNDSVRRGSVRVKVMPSKFRESQLPGYPVSEGRSPLKKKHAGPSFESIGSKQTNVSRDYSSADPHKEHVENELSRALTVVKKIMRMEAAEPFNVPVDPVALGIPDYFDIVKKPMDLGTICKNLERGGKYRSSRDVYEDVQLVWTNCRIYNQKGDPILDLLARVKKNFMKYWTAAKLYTEKSPGNFKSQASSETEFGGASFKQTEIHDDIDYGRSKKINKFGKESQSPAPPIAKPAYEQEEQKPGMRGLMPMKHSSLSDKPSKQKEVDSQTTPGKSRRVSGTGHHKADCSCVVCTGVRRKLAREGKLPSHLVNPAATTELPPTQERILVRLKTEGSGDKLKVPDGSGSGQKTKDKRDSQKRNEIDGEQSEPSLLKRVKVDDSEMISMDTDLQRGIEGDEALISEEKKVSVKEEGKGYSESEGKLESGKTGYDEDFKGGEEVDERDDGVQNDEQLTDLLDTETERQEGGVKYYKASYEMPLRKINPSILQVSSKLFGSGSSWGYGRSLRRHLSRSFPENPIHSCISQLLNPKVT</sequence>
<dbReference type="PROSITE" id="PS50014">
    <property type="entry name" value="BROMODOMAIN_2"/>
    <property type="match status" value="1"/>
</dbReference>
<dbReference type="EMBL" id="CM035428">
    <property type="protein sequence ID" value="KAH7301550.1"/>
    <property type="molecule type" value="Genomic_DNA"/>
</dbReference>
<feature type="compositionally biased region" description="Basic and acidic residues" evidence="3">
    <location>
        <begin position="460"/>
        <end position="473"/>
    </location>
</feature>
<dbReference type="PRINTS" id="PR00503">
    <property type="entry name" value="BROMODOMAIN"/>
</dbReference>
<feature type="compositionally biased region" description="Polar residues" evidence="3">
    <location>
        <begin position="157"/>
        <end position="169"/>
    </location>
</feature>
<organism evidence="5 6">
    <name type="scientific">Ceratopteris richardii</name>
    <name type="common">Triangle waterfern</name>
    <dbReference type="NCBI Taxonomy" id="49495"/>
    <lineage>
        <taxon>Eukaryota</taxon>
        <taxon>Viridiplantae</taxon>
        <taxon>Streptophyta</taxon>
        <taxon>Embryophyta</taxon>
        <taxon>Tracheophyta</taxon>
        <taxon>Polypodiopsida</taxon>
        <taxon>Polypodiidae</taxon>
        <taxon>Polypodiales</taxon>
        <taxon>Pteridineae</taxon>
        <taxon>Pteridaceae</taxon>
        <taxon>Parkerioideae</taxon>
        <taxon>Ceratopteris</taxon>
    </lineage>
</organism>
<evidence type="ECO:0000313" key="6">
    <source>
        <dbReference type="Proteomes" id="UP000825935"/>
    </source>
</evidence>
<dbReference type="PANTHER" id="PTHR47809">
    <property type="entry name" value="DNA-BINDING BROMODOMAIN-CONTAINING PROTEIN"/>
    <property type="match status" value="1"/>
</dbReference>
<dbReference type="AlphaFoldDB" id="A0A8T2RYN9"/>
<dbReference type="Gene3D" id="1.20.920.10">
    <property type="entry name" value="Bromodomain-like"/>
    <property type="match status" value="1"/>
</dbReference>
<comment type="caution">
    <text evidence="5">The sequence shown here is derived from an EMBL/GenBank/DDBJ whole genome shotgun (WGS) entry which is preliminary data.</text>
</comment>
<evidence type="ECO:0000256" key="3">
    <source>
        <dbReference type="SAM" id="MobiDB-lite"/>
    </source>
</evidence>
<feature type="domain" description="Bromo" evidence="4">
    <location>
        <begin position="194"/>
        <end position="267"/>
    </location>
</feature>
<feature type="region of interest" description="Disordered" evidence="3">
    <location>
        <begin position="412"/>
        <end position="565"/>
    </location>
</feature>
<dbReference type="Pfam" id="PF00439">
    <property type="entry name" value="Bromodomain"/>
    <property type="match status" value="1"/>
</dbReference>
<keyword evidence="6" id="KW-1185">Reference proteome</keyword>
<feature type="region of interest" description="Disordered" evidence="3">
    <location>
        <begin position="131"/>
        <end position="178"/>
    </location>
</feature>
<protein>
    <recommendedName>
        <fullName evidence="4">Bromo domain-containing protein</fullName>
    </recommendedName>
</protein>
<evidence type="ECO:0000313" key="5">
    <source>
        <dbReference type="EMBL" id="KAH7301550.1"/>
    </source>
</evidence>
<feature type="compositionally biased region" description="Basic and acidic residues" evidence="3">
    <location>
        <begin position="94"/>
        <end position="106"/>
    </location>
</feature>
<dbReference type="Proteomes" id="UP000825935">
    <property type="component" value="Chromosome 23"/>
</dbReference>
<feature type="compositionally biased region" description="Basic and acidic residues" evidence="3">
    <location>
        <begin position="436"/>
        <end position="451"/>
    </location>
</feature>
<keyword evidence="1 2" id="KW-0103">Bromodomain</keyword>
<feature type="compositionally biased region" description="Basic and acidic residues" evidence="3">
    <location>
        <begin position="365"/>
        <end position="377"/>
    </location>
</feature>
<evidence type="ECO:0000256" key="2">
    <source>
        <dbReference type="PROSITE-ProRule" id="PRU00035"/>
    </source>
</evidence>
<dbReference type="InterPro" id="IPR036427">
    <property type="entry name" value="Bromodomain-like_sf"/>
</dbReference>
<feature type="compositionally biased region" description="Polar residues" evidence="3">
    <location>
        <begin position="66"/>
        <end position="84"/>
    </location>
</feature>
<dbReference type="InterPro" id="IPR001487">
    <property type="entry name" value="Bromodomain"/>
</dbReference>
<dbReference type="OrthoDB" id="1913335at2759"/>
<dbReference type="SMART" id="SM00297">
    <property type="entry name" value="BROMO"/>
    <property type="match status" value="1"/>
</dbReference>
<reference evidence="5 6" key="1">
    <citation type="submission" date="2021-08" db="EMBL/GenBank/DDBJ databases">
        <title>WGS assembly of Ceratopteris richardii.</title>
        <authorList>
            <person name="Marchant D.B."/>
            <person name="Chen G."/>
            <person name="Jenkins J."/>
            <person name="Shu S."/>
            <person name="Leebens-Mack J."/>
            <person name="Grimwood J."/>
            <person name="Schmutz J."/>
            <person name="Soltis P."/>
            <person name="Soltis D."/>
            <person name="Chen Z.-H."/>
        </authorList>
    </citation>
    <scope>NUCLEOTIDE SEQUENCE [LARGE SCALE GENOMIC DNA]</scope>
    <source>
        <strain evidence="5">Whitten #5841</strain>
        <tissue evidence="5">Leaf</tissue>
    </source>
</reference>
<dbReference type="InterPro" id="IPR018359">
    <property type="entry name" value="Bromodomain_CS"/>
</dbReference>
<feature type="region of interest" description="Disordered" evidence="3">
    <location>
        <begin position="47"/>
        <end position="114"/>
    </location>
</feature>
<proteinExistence type="predicted"/>
<feature type="compositionally biased region" description="Acidic residues" evidence="3">
    <location>
        <begin position="549"/>
        <end position="558"/>
    </location>
</feature>
<dbReference type="PANTHER" id="PTHR47809:SF2">
    <property type="entry name" value="DNA-BINDING BROMODOMAIN-CONTAINING PROTEIN"/>
    <property type="match status" value="1"/>
</dbReference>
<dbReference type="PROSITE" id="PS00633">
    <property type="entry name" value="BROMODOMAIN_1"/>
    <property type="match status" value="1"/>
</dbReference>
<accession>A0A8T2RYN9</accession>
<gene>
    <name evidence="5" type="ORF">KP509_23G031600</name>
</gene>
<feature type="compositionally biased region" description="Basic and acidic residues" evidence="3">
    <location>
        <begin position="512"/>
        <end position="548"/>
    </location>
</feature>
<evidence type="ECO:0000256" key="1">
    <source>
        <dbReference type="ARBA" id="ARBA00023117"/>
    </source>
</evidence>